<organism evidence="2 3">
    <name type="scientific">Leucocoprinus leucothites</name>
    <dbReference type="NCBI Taxonomy" id="201217"/>
    <lineage>
        <taxon>Eukaryota</taxon>
        <taxon>Fungi</taxon>
        <taxon>Dikarya</taxon>
        <taxon>Basidiomycota</taxon>
        <taxon>Agaricomycotina</taxon>
        <taxon>Agaricomycetes</taxon>
        <taxon>Agaricomycetidae</taxon>
        <taxon>Agaricales</taxon>
        <taxon>Agaricineae</taxon>
        <taxon>Agaricaceae</taxon>
        <taxon>Leucocoprinus</taxon>
    </lineage>
</organism>
<comment type="caution">
    <text evidence="2">The sequence shown here is derived from an EMBL/GenBank/DDBJ whole genome shotgun (WGS) entry which is preliminary data.</text>
</comment>
<feature type="region of interest" description="Disordered" evidence="1">
    <location>
        <begin position="114"/>
        <end position="179"/>
    </location>
</feature>
<feature type="compositionally biased region" description="Basic and acidic residues" evidence="1">
    <location>
        <begin position="38"/>
        <end position="51"/>
    </location>
</feature>
<dbReference type="EMBL" id="JAACJO010000004">
    <property type="protein sequence ID" value="KAF5359116.1"/>
    <property type="molecule type" value="Genomic_DNA"/>
</dbReference>
<dbReference type="AlphaFoldDB" id="A0A8H5G6L1"/>
<feature type="region of interest" description="Disordered" evidence="1">
    <location>
        <begin position="31"/>
        <end position="72"/>
    </location>
</feature>
<keyword evidence="3" id="KW-1185">Reference proteome</keyword>
<evidence type="ECO:0000313" key="3">
    <source>
        <dbReference type="Proteomes" id="UP000559027"/>
    </source>
</evidence>
<accession>A0A8H5G6L1</accession>
<evidence type="ECO:0000256" key="1">
    <source>
        <dbReference type="SAM" id="MobiDB-lite"/>
    </source>
</evidence>
<proteinExistence type="predicted"/>
<name>A0A8H5G6L1_9AGAR</name>
<evidence type="ECO:0000313" key="2">
    <source>
        <dbReference type="EMBL" id="KAF5359116.1"/>
    </source>
</evidence>
<gene>
    <name evidence="2" type="ORF">D9756_003485</name>
</gene>
<dbReference type="OrthoDB" id="529205at2759"/>
<reference evidence="2 3" key="1">
    <citation type="journal article" date="2020" name="ISME J.">
        <title>Uncovering the hidden diversity of litter-decomposition mechanisms in mushroom-forming fungi.</title>
        <authorList>
            <person name="Floudas D."/>
            <person name="Bentzer J."/>
            <person name="Ahren D."/>
            <person name="Johansson T."/>
            <person name="Persson P."/>
            <person name="Tunlid A."/>
        </authorList>
    </citation>
    <scope>NUCLEOTIDE SEQUENCE [LARGE SCALE GENOMIC DNA]</scope>
    <source>
        <strain evidence="2 3">CBS 146.42</strain>
    </source>
</reference>
<feature type="compositionally biased region" description="Basic and acidic residues" evidence="1">
    <location>
        <begin position="170"/>
        <end position="179"/>
    </location>
</feature>
<protein>
    <submittedName>
        <fullName evidence="2">Uncharacterized protein</fullName>
    </submittedName>
</protein>
<dbReference type="Proteomes" id="UP000559027">
    <property type="component" value="Unassembled WGS sequence"/>
</dbReference>
<sequence length="179" mass="19668">MYAARHARIALRSTSRPAVASSSVIRYNSTRGYSSTMHENDPEVLEREKHRNLSQSQHKTSTPHGSDAPGWNEYLASASEANVKADRSTASTEDLASETVKYVKARHVDAEGTENTTAYYSHDTVTGPLSGAKGKEEVQISEGQMLEDENIHDTLPSELAHKVQPTESEENVKADRGEI</sequence>
<feature type="compositionally biased region" description="Polar residues" evidence="1">
    <location>
        <begin position="53"/>
        <end position="64"/>
    </location>
</feature>